<dbReference type="Pfam" id="PF21305">
    <property type="entry name" value="type_II_gspD_N0"/>
    <property type="match status" value="1"/>
</dbReference>
<dbReference type="PANTHER" id="PTHR30332">
    <property type="entry name" value="PROBABLE GENERAL SECRETION PATHWAY PROTEIN D"/>
    <property type="match status" value="1"/>
</dbReference>
<proteinExistence type="inferred from homology"/>
<feature type="transmembrane region" description="Helical" evidence="11">
    <location>
        <begin position="28"/>
        <end position="46"/>
    </location>
</feature>
<evidence type="ECO:0000259" key="14">
    <source>
        <dbReference type="Pfam" id="PF21305"/>
    </source>
</evidence>
<keyword evidence="9" id="KW-0998">Cell outer membrane</keyword>
<dbReference type="EMBL" id="CQEM01000007">
    <property type="protein sequence ID" value="CNL08268.1"/>
    <property type="molecule type" value="Genomic_DNA"/>
</dbReference>
<evidence type="ECO:0000256" key="4">
    <source>
        <dbReference type="ARBA" id="ARBA00022452"/>
    </source>
</evidence>
<keyword evidence="6" id="KW-0732">Signal</keyword>
<organism evidence="15 16">
    <name type="scientific">Yersinia aleksiciae</name>
    <dbReference type="NCBI Taxonomy" id="263819"/>
    <lineage>
        <taxon>Bacteria</taxon>
        <taxon>Pseudomonadati</taxon>
        <taxon>Pseudomonadota</taxon>
        <taxon>Gammaproteobacteria</taxon>
        <taxon>Enterobacterales</taxon>
        <taxon>Yersiniaceae</taxon>
        <taxon>Yersinia</taxon>
    </lineage>
</organism>
<evidence type="ECO:0000256" key="9">
    <source>
        <dbReference type="ARBA" id="ARBA00023237"/>
    </source>
</evidence>
<evidence type="ECO:0000259" key="12">
    <source>
        <dbReference type="Pfam" id="PF00263"/>
    </source>
</evidence>
<dbReference type="AlphaFoldDB" id="A0A0T9TY23"/>
<feature type="domain" description="NolW-like" evidence="13">
    <location>
        <begin position="292"/>
        <end position="369"/>
    </location>
</feature>
<keyword evidence="4" id="KW-1134">Transmembrane beta strand</keyword>
<dbReference type="InterPro" id="IPR050810">
    <property type="entry name" value="Bact_Secretion_Sys_Channel"/>
</dbReference>
<protein>
    <submittedName>
        <fullName evidence="15">General secretion pathway protein D</fullName>
    </submittedName>
</protein>
<dbReference type="PRINTS" id="PR01032">
    <property type="entry name" value="PHAGEIV"/>
</dbReference>
<dbReference type="Gene3D" id="3.30.1370.120">
    <property type="match status" value="3"/>
</dbReference>
<feature type="domain" description="NolW-like" evidence="13">
    <location>
        <begin position="153"/>
        <end position="214"/>
    </location>
</feature>
<dbReference type="InterPro" id="IPR004846">
    <property type="entry name" value="T2SS/T3SS_dom"/>
</dbReference>
<dbReference type="GO" id="GO:0009279">
    <property type="term" value="C:cell outer membrane"/>
    <property type="evidence" value="ECO:0007669"/>
    <property type="project" value="UniProtKB-SubCell"/>
</dbReference>
<dbReference type="Proteomes" id="UP000040088">
    <property type="component" value="Unassembled WGS sequence"/>
</dbReference>
<feature type="domain" description="NolW-like" evidence="13">
    <location>
        <begin position="217"/>
        <end position="286"/>
    </location>
</feature>
<evidence type="ECO:0000313" key="15">
    <source>
        <dbReference type="EMBL" id="CNL08268.1"/>
    </source>
</evidence>
<dbReference type="InterPro" id="IPR013356">
    <property type="entry name" value="T2SS_GspD"/>
</dbReference>
<evidence type="ECO:0000256" key="11">
    <source>
        <dbReference type="SAM" id="Phobius"/>
    </source>
</evidence>
<feature type="domain" description="GspD-like N0" evidence="14">
    <location>
        <begin position="56"/>
        <end position="125"/>
    </location>
</feature>
<keyword evidence="5 11" id="KW-0812">Transmembrane</keyword>
<dbReference type="Pfam" id="PF03958">
    <property type="entry name" value="Secretin_N"/>
    <property type="match status" value="3"/>
</dbReference>
<dbReference type="PRINTS" id="PR00811">
    <property type="entry name" value="BCTERIALGSPD"/>
</dbReference>
<dbReference type="InterPro" id="IPR005644">
    <property type="entry name" value="NolW-like"/>
</dbReference>
<keyword evidence="7" id="KW-0653">Protein transport</keyword>
<dbReference type="GO" id="GO:0015627">
    <property type="term" value="C:type II protein secretion system complex"/>
    <property type="evidence" value="ECO:0007669"/>
    <property type="project" value="InterPro"/>
</dbReference>
<evidence type="ECO:0000313" key="16">
    <source>
        <dbReference type="Proteomes" id="UP000040088"/>
    </source>
</evidence>
<dbReference type="Pfam" id="PF00263">
    <property type="entry name" value="Secretin"/>
    <property type="match status" value="1"/>
</dbReference>
<dbReference type="InterPro" id="IPR001775">
    <property type="entry name" value="GspD/PilQ"/>
</dbReference>
<evidence type="ECO:0000256" key="6">
    <source>
        <dbReference type="ARBA" id="ARBA00022729"/>
    </source>
</evidence>
<dbReference type="PANTHER" id="PTHR30332:SF24">
    <property type="entry name" value="SECRETIN GSPD-RELATED"/>
    <property type="match status" value="1"/>
</dbReference>
<dbReference type="NCBIfam" id="TIGR02517">
    <property type="entry name" value="type_II_gspD"/>
    <property type="match status" value="1"/>
</dbReference>
<feature type="domain" description="Type II/III secretion system secretin-like" evidence="12">
    <location>
        <begin position="438"/>
        <end position="603"/>
    </location>
</feature>
<keyword evidence="8 11" id="KW-0472">Membrane</keyword>
<evidence type="ECO:0000256" key="8">
    <source>
        <dbReference type="ARBA" id="ARBA00023136"/>
    </source>
</evidence>
<dbReference type="PROSITE" id="PS00875">
    <property type="entry name" value="T2SP_D"/>
    <property type="match status" value="1"/>
</dbReference>
<sequence length="666" mass="73804">MSFFYDMYTISNDNDKDTENLKCLPTNLLKVKLIILFLVIFLFFSIENCSAKFSVSFVDTDIKEVINTVSKNMNKTIIIDPKVQGSVSVRSYMSLDEEEYYQFFLSVLDVYGYTVVEMPNNILKVIPSKRAKGSVVPMLKENEETHGDELINRVFPLKHISAKNLVPLLRQLNDNAEFGSIIHYDPSNAILITGRAAVVNHLHSIISTFDQAGDAKVELYKLSHAVAAEVAKLVNELIIPLNISKKETLNIGKAVADDRTNSVLVSGDSNIRKKIIKMIKDLDRQENSYGNTKVIYMKYAQASKLLDVLNGVSQGFLSDKKTNIVGKGLSGNVAIKAYDQTNALVITAEPRMLKELTSVIEKLDVRRAQVLVEAIIVETQNAEGLNLGIQWANKFAGGANLLSSSGNTRINSEHPVPMVVAGLTAGFYKGNWDGLFTALATNSNNNILATPSIVTLDNMEAEFNVGQEVPVLTSTQTTATDKVYNSISRQSVGIMLKVKPQINKGDSVLLEIRQEVSSVADSSNTNTNNLGFIFNKRAINNAVLVKSGETVVVGGLLDEKLSKSVNKIPLLGDIPLIGGLFRQSKEKVDKSNLILFIRPTILRETSDYSVVTTEKRDEYKDRSYHGHVINDNNFSHNVLVNEVKNDNYSELKKDIMSFYDVVETIL</sequence>
<evidence type="ECO:0000256" key="2">
    <source>
        <dbReference type="ARBA" id="ARBA00006980"/>
    </source>
</evidence>
<name>A0A0T9TY23_YERAE</name>
<evidence type="ECO:0000256" key="3">
    <source>
        <dbReference type="ARBA" id="ARBA00022448"/>
    </source>
</evidence>
<dbReference type="GO" id="GO:0015628">
    <property type="term" value="P:protein secretion by the type II secretion system"/>
    <property type="evidence" value="ECO:0007669"/>
    <property type="project" value="InterPro"/>
</dbReference>
<gene>
    <name evidence="15" type="primary">outD</name>
    <name evidence="15" type="ORF">ERS008460_01815</name>
</gene>
<dbReference type="InterPro" id="IPR038591">
    <property type="entry name" value="NolW-like_sf"/>
</dbReference>
<keyword evidence="3 10" id="KW-0813">Transport</keyword>
<evidence type="ECO:0000256" key="7">
    <source>
        <dbReference type="ARBA" id="ARBA00022927"/>
    </source>
</evidence>
<dbReference type="InterPro" id="IPR004845">
    <property type="entry name" value="T2SS_GspD_CS"/>
</dbReference>
<evidence type="ECO:0000256" key="1">
    <source>
        <dbReference type="ARBA" id="ARBA00004442"/>
    </source>
</evidence>
<comment type="subcellular location">
    <subcellularLocation>
        <location evidence="1 10">Cell outer membrane</location>
    </subcellularLocation>
</comment>
<evidence type="ECO:0000259" key="13">
    <source>
        <dbReference type="Pfam" id="PF03958"/>
    </source>
</evidence>
<dbReference type="InterPro" id="IPR049371">
    <property type="entry name" value="GspD-like_N0"/>
</dbReference>
<evidence type="ECO:0000256" key="5">
    <source>
        <dbReference type="ARBA" id="ARBA00022692"/>
    </source>
</evidence>
<reference evidence="16" key="1">
    <citation type="submission" date="2015-03" db="EMBL/GenBank/DDBJ databases">
        <authorList>
            <consortium name="Pathogen Informatics"/>
        </authorList>
    </citation>
    <scope>NUCLEOTIDE SEQUENCE [LARGE SCALE GENOMIC DNA]</scope>
    <source>
        <strain evidence="16">IP27925</strain>
    </source>
</reference>
<accession>A0A0T9TY23</accession>
<comment type="similarity">
    <text evidence="2">Belongs to the bacterial secretin family. GSP D subfamily.</text>
</comment>
<keyword evidence="11" id="KW-1133">Transmembrane helix</keyword>
<evidence type="ECO:0000256" key="10">
    <source>
        <dbReference type="RuleBase" id="RU004004"/>
    </source>
</evidence>